<dbReference type="Proteomes" id="UP000681722">
    <property type="component" value="Unassembled WGS sequence"/>
</dbReference>
<evidence type="ECO:0000313" key="3">
    <source>
        <dbReference type="Proteomes" id="UP000663829"/>
    </source>
</evidence>
<protein>
    <recommendedName>
        <fullName evidence="4">B box-type domain-containing protein</fullName>
    </recommendedName>
</protein>
<evidence type="ECO:0000313" key="1">
    <source>
        <dbReference type="EMBL" id="CAF1074781.1"/>
    </source>
</evidence>
<comment type="caution">
    <text evidence="1">The sequence shown here is derived from an EMBL/GenBank/DDBJ whole genome shotgun (WGS) entry which is preliminary data.</text>
</comment>
<name>A0A814M9R0_9BILA</name>
<evidence type="ECO:0008006" key="4">
    <source>
        <dbReference type="Google" id="ProtNLM"/>
    </source>
</evidence>
<evidence type="ECO:0000313" key="2">
    <source>
        <dbReference type="EMBL" id="CAF3841455.1"/>
    </source>
</evidence>
<proteinExistence type="predicted"/>
<dbReference type="Proteomes" id="UP000663829">
    <property type="component" value="Unassembled WGS sequence"/>
</dbReference>
<sequence>MAATSRVQCKKCEKNSGIITCNGCLEELCRRCFNDHRQDLLKEFDNVVYEHDMLKQQLETPNENESHPLLKQIDEWKKDSINKVKQLAEQCRADVVNLLDENKDAFINRLSKITNTVRKGRDDDDYDERDLRKWMDDLKELKDELIKPSNFCVEEDKQQSPWIPKIRVRENFYDQAKAKNVQTYIDISLYGINIWNVHDAIINDLPRTNNHVEGYNSRLESNFPKHPHIYHFIELLRDEHLYQHHRAEESDMQIRKRKNLYNNIDSKLKELHEEHVKRTITNTELAIKCGRAV</sequence>
<dbReference type="AlphaFoldDB" id="A0A814M9R0"/>
<dbReference type="EMBL" id="CAJOBC010004807">
    <property type="protein sequence ID" value="CAF3841455.1"/>
    <property type="molecule type" value="Genomic_DNA"/>
</dbReference>
<accession>A0A814M9R0</accession>
<dbReference type="EMBL" id="CAJNOQ010004807">
    <property type="protein sequence ID" value="CAF1074781.1"/>
    <property type="molecule type" value="Genomic_DNA"/>
</dbReference>
<keyword evidence="3" id="KW-1185">Reference proteome</keyword>
<gene>
    <name evidence="1" type="ORF">GPM918_LOCUS17462</name>
    <name evidence="2" type="ORF">SRO942_LOCUS17460</name>
</gene>
<reference evidence="1" key="1">
    <citation type="submission" date="2021-02" db="EMBL/GenBank/DDBJ databases">
        <authorList>
            <person name="Nowell W R."/>
        </authorList>
    </citation>
    <scope>NUCLEOTIDE SEQUENCE</scope>
</reference>
<organism evidence="1 3">
    <name type="scientific">Didymodactylos carnosus</name>
    <dbReference type="NCBI Taxonomy" id="1234261"/>
    <lineage>
        <taxon>Eukaryota</taxon>
        <taxon>Metazoa</taxon>
        <taxon>Spiralia</taxon>
        <taxon>Gnathifera</taxon>
        <taxon>Rotifera</taxon>
        <taxon>Eurotatoria</taxon>
        <taxon>Bdelloidea</taxon>
        <taxon>Philodinida</taxon>
        <taxon>Philodinidae</taxon>
        <taxon>Didymodactylos</taxon>
    </lineage>
</organism>